<dbReference type="PROSITE" id="PS51257">
    <property type="entry name" value="PROKAR_LIPOPROTEIN"/>
    <property type="match status" value="1"/>
</dbReference>
<keyword evidence="4" id="KW-1185">Reference proteome</keyword>
<name>Q7NL21_GLOVI</name>
<sequence>MKKTTTLHPLRVARCRQSIAVLSALLVSCSFLPAPLFAAESGSKSDIRTAQSTKSVKLAADAPVAEVPIAFAPKSALGELHVDGGTVVFNTSTGTYAINGSIQPGVARGVSLGVPVEGLEDGEAPGVMVFDFLSIHLGPGVVVSVEGDGALILTSGDSAYLGATVDLKGGSGEAGAVDAGGGGGGGGGFHIFAGGDLQFAGSIDVGGGDGGTGAQVAGIPFGGGGGLARGGGSRGGKGSYAFAGGNGGNGGDGNPVLNRLGRKVGNLRGGGGGGGGGYSGLGGNGAAAGGAAGGNGAAGKCPAAAAGGVGGQGGRLGVVFGGKGGNGGAAPNGGVGGNGGNGSPNGGGGGGGGGGGDRCVRLPFFGPVPIPAKGGQGGRGGGGGSTGEPGTPQPKKAAAPQVRMALSSDEPPAMVGGGGGGGSVVLGSQTGLLTLSGTIRTEGGAGAEEAGSSGALTLIAAEGRLLIEPNASFNGSEPLAGGAEVTAQFPYSEYLPTGGGGGGGAGGPGQVIFYEEEPCPPGTATDGLIPICIIEGPVEF</sequence>
<dbReference type="EnsemblBacteria" id="BAC89246">
    <property type="protein sequence ID" value="BAC89246"/>
    <property type="gene ID" value="BAC89246"/>
</dbReference>
<organism evidence="3 4">
    <name type="scientific">Gloeobacter violaceus (strain ATCC 29082 / PCC 7421)</name>
    <dbReference type="NCBI Taxonomy" id="251221"/>
    <lineage>
        <taxon>Bacteria</taxon>
        <taxon>Bacillati</taxon>
        <taxon>Cyanobacteriota</taxon>
        <taxon>Cyanophyceae</taxon>
        <taxon>Gloeobacterales</taxon>
        <taxon>Gloeobacteraceae</taxon>
        <taxon>Gloeobacter</taxon>
    </lineage>
</organism>
<dbReference type="InParanoid" id="Q7NL21"/>
<evidence type="ECO:0000313" key="3">
    <source>
        <dbReference type="EMBL" id="BAC89246.1"/>
    </source>
</evidence>
<dbReference type="AlphaFoldDB" id="Q7NL21"/>
<gene>
    <name evidence="3" type="ordered locus">glr1305</name>
</gene>
<feature type="compositionally biased region" description="Gly residues" evidence="1">
    <location>
        <begin position="335"/>
        <end position="357"/>
    </location>
</feature>
<dbReference type="PATRIC" id="fig|251221.4.peg.1330"/>
<evidence type="ECO:0000256" key="2">
    <source>
        <dbReference type="SAM" id="SignalP"/>
    </source>
</evidence>
<dbReference type="Proteomes" id="UP000000557">
    <property type="component" value="Chromosome"/>
</dbReference>
<feature type="chain" id="PRO_5004289193" evidence="2">
    <location>
        <begin position="39"/>
        <end position="540"/>
    </location>
</feature>
<feature type="region of interest" description="Disordered" evidence="1">
    <location>
        <begin position="335"/>
        <end position="401"/>
    </location>
</feature>
<evidence type="ECO:0000256" key="1">
    <source>
        <dbReference type="SAM" id="MobiDB-lite"/>
    </source>
</evidence>
<feature type="signal peptide" evidence="2">
    <location>
        <begin position="1"/>
        <end position="38"/>
    </location>
</feature>
<feature type="compositionally biased region" description="Gly residues" evidence="1">
    <location>
        <begin position="374"/>
        <end position="387"/>
    </location>
</feature>
<dbReference type="eggNOG" id="ENOG50320KF">
    <property type="taxonomic scope" value="Bacteria"/>
</dbReference>
<dbReference type="KEGG" id="gvi:glr1305"/>
<evidence type="ECO:0000313" key="4">
    <source>
        <dbReference type="Proteomes" id="UP000000557"/>
    </source>
</evidence>
<dbReference type="HOGENOM" id="CLU_507861_0_0_3"/>
<reference evidence="3 4" key="2">
    <citation type="journal article" date="2003" name="DNA Res.">
        <title>Complete genome structure of Gloeobacter violaceus PCC 7421, a cyanobacterium that lacks thylakoids (supplement).</title>
        <authorList>
            <person name="Nakamura Y."/>
            <person name="Kaneko T."/>
            <person name="Sato S."/>
            <person name="Mimuro M."/>
            <person name="Miyashita H."/>
            <person name="Tsuchiya T."/>
            <person name="Sasamoto S."/>
            <person name="Watanabe A."/>
            <person name="Kawashima K."/>
            <person name="Kishida Y."/>
            <person name="Kiyokawa C."/>
            <person name="Kohara M."/>
            <person name="Matsumoto M."/>
            <person name="Matsuno A."/>
            <person name="Nakazaki N."/>
            <person name="Shimpo S."/>
            <person name="Takeuchi C."/>
            <person name="Yamada M."/>
            <person name="Tabata S."/>
        </authorList>
    </citation>
    <scope>NUCLEOTIDE SEQUENCE [LARGE SCALE GENOMIC DNA]</scope>
    <source>
        <strain evidence="4">ATCC 29082 / PCC 7421</strain>
    </source>
</reference>
<dbReference type="EMBL" id="BA000045">
    <property type="protein sequence ID" value="BAC89246.1"/>
    <property type="molecule type" value="Genomic_DNA"/>
</dbReference>
<proteinExistence type="predicted"/>
<reference evidence="3 4" key="1">
    <citation type="journal article" date="2003" name="DNA Res.">
        <title>Complete genome structure of Gloeobacter violaceus PCC 7421, a cyanobacterium that lacks thylakoids.</title>
        <authorList>
            <person name="Nakamura Y."/>
            <person name="Kaneko T."/>
            <person name="Sato S."/>
            <person name="Mimuro M."/>
            <person name="Miyashita H."/>
            <person name="Tsuchiya T."/>
            <person name="Sasamoto S."/>
            <person name="Watanabe A."/>
            <person name="Kawashima K."/>
            <person name="Kishida Y."/>
            <person name="Kiyokawa C."/>
            <person name="Kohara M."/>
            <person name="Matsumoto M."/>
            <person name="Matsuno A."/>
            <person name="Nakazaki N."/>
            <person name="Shimpo S."/>
            <person name="Takeuchi C."/>
            <person name="Yamada M."/>
            <person name="Tabata S."/>
        </authorList>
    </citation>
    <scope>NUCLEOTIDE SEQUENCE [LARGE SCALE GENOMIC DNA]</scope>
    <source>
        <strain evidence="4">ATCC 29082 / PCC 7421</strain>
    </source>
</reference>
<accession>Q7NL21</accession>
<keyword evidence="2" id="KW-0732">Signal</keyword>
<protein>
    <submittedName>
        <fullName evidence="3">Glr1305 protein</fullName>
    </submittedName>
</protein>